<name>A0A7R8U9P7_HERIL</name>
<gene>
    <name evidence="1" type="ORF">HERILL_LOCUS166</name>
</gene>
<protein>
    <recommendedName>
        <fullName evidence="3">LITAF domain-containing protein</fullName>
    </recommendedName>
</protein>
<organism evidence="1 2">
    <name type="scientific">Hermetia illucens</name>
    <name type="common">Black soldier fly</name>
    <dbReference type="NCBI Taxonomy" id="343691"/>
    <lineage>
        <taxon>Eukaryota</taxon>
        <taxon>Metazoa</taxon>
        <taxon>Ecdysozoa</taxon>
        <taxon>Arthropoda</taxon>
        <taxon>Hexapoda</taxon>
        <taxon>Insecta</taxon>
        <taxon>Pterygota</taxon>
        <taxon>Neoptera</taxon>
        <taxon>Endopterygota</taxon>
        <taxon>Diptera</taxon>
        <taxon>Brachycera</taxon>
        <taxon>Stratiomyomorpha</taxon>
        <taxon>Stratiomyidae</taxon>
        <taxon>Hermetiinae</taxon>
        <taxon>Hermetia</taxon>
    </lineage>
</organism>
<dbReference type="InParanoid" id="A0A7R8U9P7"/>
<reference evidence="1 2" key="1">
    <citation type="submission" date="2020-11" db="EMBL/GenBank/DDBJ databases">
        <authorList>
            <person name="Wallbank WR R."/>
            <person name="Pardo Diaz C."/>
            <person name="Kozak K."/>
            <person name="Martin S."/>
            <person name="Jiggins C."/>
            <person name="Moest M."/>
            <person name="Warren A I."/>
            <person name="Generalovic N T."/>
            <person name="Byers J.R.P. K."/>
            <person name="Montejo-Kovacevich G."/>
            <person name="Yen C E."/>
        </authorList>
    </citation>
    <scope>NUCLEOTIDE SEQUENCE [LARGE SCALE GENOMIC DNA]</scope>
</reference>
<proteinExistence type="predicted"/>
<dbReference type="AlphaFoldDB" id="A0A7R8U9P7"/>
<accession>A0A7R8U9P7</accession>
<dbReference type="Proteomes" id="UP000594454">
    <property type="component" value="Chromosome 1"/>
</dbReference>
<keyword evidence="2" id="KW-1185">Reference proteome</keyword>
<dbReference type="EMBL" id="LR899009">
    <property type="protein sequence ID" value="CAD7076769.1"/>
    <property type="molecule type" value="Genomic_DNA"/>
</dbReference>
<evidence type="ECO:0008006" key="3">
    <source>
        <dbReference type="Google" id="ProtNLM"/>
    </source>
</evidence>
<sequence length="94" mass="10654">MMTANDNVPKLPERPTHREAIMVACPSCGHSGMSDVYDEIGRLHATSIFILLSIFTGEEYLFRKDRLPYGFERNHYCRHCGCYIGTSGKVKSIL</sequence>
<evidence type="ECO:0000313" key="2">
    <source>
        <dbReference type="Proteomes" id="UP000594454"/>
    </source>
</evidence>
<evidence type="ECO:0000313" key="1">
    <source>
        <dbReference type="EMBL" id="CAD7076769.1"/>
    </source>
</evidence>